<evidence type="ECO:0000256" key="3">
    <source>
        <dbReference type="ARBA" id="ARBA00023163"/>
    </source>
</evidence>
<dbReference type="PROSITE" id="PS01124">
    <property type="entry name" value="HTH_ARAC_FAMILY_2"/>
    <property type="match status" value="1"/>
</dbReference>
<gene>
    <name evidence="5" type="ORF">EOE65_12095</name>
</gene>
<proteinExistence type="predicted"/>
<dbReference type="EMBL" id="SACQ01000005">
    <property type="protein sequence ID" value="RVU30377.1"/>
    <property type="molecule type" value="Genomic_DNA"/>
</dbReference>
<dbReference type="AlphaFoldDB" id="A0A437Q793"/>
<protein>
    <submittedName>
        <fullName evidence="5">AraC family transcriptional regulator</fullName>
    </submittedName>
</protein>
<reference evidence="5 6" key="1">
    <citation type="submission" date="2019-01" db="EMBL/GenBank/DDBJ databases">
        <authorList>
            <person name="Chen W.-M."/>
        </authorList>
    </citation>
    <scope>NUCLEOTIDE SEQUENCE [LARGE SCALE GENOMIC DNA]</scope>
    <source>
        <strain evidence="5 6">HPM-16</strain>
    </source>
</reference>
<dbReference type="Pfam" id="PF12833">
    <property type="entry name" value="HTH_18"/>
    <property type="match status" value="1"/>
</dbReference>
<sequence length="308" mass="34820">MRRSHVQNTTMNGIDQLLVYKRLAESNAQLHKHQQLGDNYGLAIWSNHHDHTSYQAPGHHTLSCYIEGGFDTVRRSGRQRLTGGAPGKICLMPADHQSDWEIEGHLSFVHLYFNDAKIDELAEQVHDSSFSGGLPDLTWVDNSWIMTFCQQILLNIPWHEQSQQTALSQAGNMLILHLLSEYGGAKKLPAVKGGLAPATQRFLIDYIEANLGSALTIEQLAAQVQLSPYHFARMFKQSFAQTPHHYITERRLQAAYQAIRQEDVSLSDLAAGFGFSDQSHFGKAFKKRFKQTPNQYRRACSSAIHSYR</sequence>
<dbReference type="InterPro" id="IPR018060">
    <property type="entry name" value="HTH_AraC"/>
</dbReference>
<dbReference type="PANTHER" id="PTHR46796">
    <property type="entry name" value="HTH-TYPE TRANSCRIPTIONAL ACTIVATOR RHAS-RELATED"/>
    <property type="match status" value="1"/>
</dbReference>
<evidence type="ECO:0000313" key="5">
    <source>
        <dbReference type="EMBL" id="RVU30377.1"/>
    </source>
</evidence>
<organism evidence="5 6">
    <name type="scientific">Neptunomonas marina</name>
    <dbReference type="NCBI Taxonomy" id="1815562"/>
    <lineage>
        <taxon>Bacteria</taxon>
        <taxon>Pseudomonadati</taxon>
        <taxon>Pseudomonadota</taxon>
        <taxon>Gammaproteobacteria</taxon>
        <taxon>Oceanospirillales</taxon>
        <taxon>Oceanospirillaceae</taxon>
        <taxon>Neptunomonas</taxon>
    </lineage>
</organism>
<name>A0A437Q793_9GAMM</name>
<keyword evidence="1" id="KW-0805">Transcription regulation</keyword>
<feature type="domain" description="HTH araC/xylS-type" evidence="4">
    <location>
        <begin position="201"/>
        <end position="299"/>
    </location>
</feature>
<dbReference type="InterPro" id="IPR009057">
    <property type="entry name" value="Homeodomain-like_sf"/>
</dbReference>
<dbReference type="PANTHER" id="PTHR46796:SF6">
    <property type="entry name" value="ARAC SUBFAMILY"/>
    <property type="match status" value="1"/>
</dbReference>
<dbReference type="InterPro" id="IPR050204">
    <property type="entry name" value="AraC_XylS_family_regulators"/>
</dbReference>
<evidence type="ECO:0000256" key="2">
    <source>
        <dbReference type="ARBA" id="ARBA00023125"/>
    </source>
</evidence>
<keyword evidence="2" id="KW-0238">DNA-binding</keyword>
<dbReference type="Gene3D" id="1.10.10.60">
    <property type="entry name" value="Homeodomain-like"/>
    <property type="match status" value="2"/>
</dbReference>
<dbReference type="PRINTS" id="PR00032">
    <property type="entry name" value="HTHARAC"/>
</dbReference>
<accession>A0A437Q793</accession>
<dbReference type="SUPFAM" id="SSF46689">
    <property type="entry name" value="Homeodomain-like"/>
    <property type="match status" value="2"/>
</dbReference>
<dbReference type="Proteomes" id="UP000282818">
    <property type="component" value="Unassembled WGS sequence"/>
</dbReference>
<evidence type="ECO:0000256" key="1">
    <source>
        <dbReference type="ARBA" id="ARBA00023015"/>
    </source>
</evidence>
<dbReference type="SMART" id="SM00342">
    <property type="entry name" value="HTH_ARAC"/>
    <property type="match status" value="1"/>
</dbReference>
<evidence type="ECO:0000313" key="6">
    <source>
        <dbReference type="Proteomes" id="UP000282818"/>
    </source>
</evidence>
<keyword evidence="6" id="KW-1185">Reference proteome</keyword>
<keyword evidence="3" id="KW-0804">Transcription</keyword>
<dbReference type="GO" id="GO:0043565">
    <property type="term" value="F:sequence-specific DNA binding"/>
    <property type="evidence" value="ECO:0007669"/>
    <property type="project" value="InterPro"/>
</dbReference>
<comment type="caution">
    <text evidence="5">The sequence shown here is derived from an EMBL/GenBank/DDBJ whole genome shotgun (WGS) entry which is preliminary data.</text>
</comment>
<dbReference type="InterPro" id="IPR020449">
    <property type="entry name" value="Tscrpt_reg_AraC-type_HTH"/>
</dbReference>
<evidence type="ECO:0000259" key="4">
    <source>
        <dbReference type="PROSITE" id="PS01124"/>
    </source>
</evidence>
<dbReference type="GO" id="GO:0003700">
    <property type="term" value="F:DNA-binding transcription factor activity"/>
    <property type="evidence" value="ECO:0007669"/>
    <property type="project" value="InterPro"/>
</dbReference>